<dbReference type="AlphaFoldDB" id="A0A388KPC2"/>
<protein>
    <submittedName>
        <fullName evidence="4">Uncharacterized protein</fullName>
    </submittedName>
</protein>
<dbReference type="OrthoDB" id="671439at2759"/>
<dbReference type="OMA" id="NQTNDEY"/>
<dbReference type="InterPro" id="IPR050317">
    <property type="entry name" value="Plant_Fungal_Acyltransferase"/>
</dbReference>
<dbReference type="PANTHER" id="PTHR31642">
    <property type="entry name" value="TRICHOTHECENE 3-O-ACETYLTRANSFERASE"/>
    <property type="match status" value="1"/>
</dbReference>
<gene>
    <name evidence="4" type="ORF">CBR_g10837</name>
</gene>
<name>A0A388KPC2_CHABU</name>
<evidence type="ECO:0000256" key="1">
    <source>
        <dbReference type="ARBA" id="ARBA00009861"/>
    </source>
</evidence>
<reference evidence="4 5" key="1">
    <citation type="journal article" date="2018" name="Cell">
        <title>The Chara Genome: Secondary Complexity and Implications for Plant Terrestrialization.</title>
        <authorList>
            <person name="Nishiyama T."/>
            <person name="Sakayama H."/>
            <person name="Vries J.D."/>
            <person name="Buschmann H."/>
            <person name="Saint-Marcoux D."/>
            <person name="Ullrich K.K."/>
            <person name="Haas F.B."/>
            <person name="Vanderstraeten L."/>
            <person name="Becker D."/>
            <person name="Lang D."/>
            <person name="Vosolsobe S."/>
            <person name="Rombauts S."/>
            <person name="Wilhelmsson P.K.I."/>
            <person name="Janitza P."/>
            <person name="Kern R."/>
            <person name="Heyl A."/>
            <person name="Rumpler F."/>
            <person name="Villalobos L.I.A.C."/>
            <person name="Clay J.M."/>
            <person name="Skokan R."/>
            <person name="Toyoda A."/>
            <person name="Suzuki Y."/>
            <person name="Kagoshima H."/>
            <person name="Schijlen E."/>
            <person name="Tajeshwar N."/>
            <person name="Catarino B."/>
            <person name="Hetherington A.J."/>
            <person name="Saltykova A."/>
            <person name="Bonnot C."/>
            <person name="Breuninger H."/>
            <person name="Symeonidi A."/>
            <person name="Radhakrishnan G.V."/>
            <person name="Van Nieuwerburgh F."/>
            <person name="Deforce D."/>
            <person name="Chang C."/>
            <person name="Karol K.G."/>
            <person name="Hedrich R."/>
            <person name="Ulvskov P."/>
            <person name="Glockner G."/>
            <person name="Delwiche C.F."/>
            <person name="Petrasek J."/>
            <person name="Van de Peer Y."/>
            <person name="Friml J."/>
            <person name="Beilby M."/>
            <person name="Dolan L."/>
            <person name="Kohara Y."/>
            <person name="Sugano S."/>
            <person name="Fujiyama A."/>
            <person name="Delaux P.-M."/>
            <person name="Quint M."/>
            <person name="TheiBen G."/>
            <person name="Hagemann M."/>
            <person name="Harholt J."/>
            <person name="Dunand C."/>
            <person name="Zachgo S."/>
            <person name="Langdale J."/>
            <person name="Maumus F."/>
            <person name="Straeten D.V.D."/>
            <person name="Gould S.B."/>
            <person name="Rensing S.A."/>
        </authorList>
    </citation>
    <scope>NUCLEOTIDE SEQUENCE [LARGE SCALE GENOMIC DNA]</scope>
    <source>
        <strain evidence="4 5">S276</strain>
    </source>
</reference>
<evidence type="ECO:0000256" key="2">
    <source>
        <dbReference type="ARBA" id="ARBA00022679"/>
    </source>
</evidence>
<accession>A0A388KPC2</accession>
<evidence type="ECO:0000313" key="5">
    <source>
        <dbReference type="Proteomes" id="UP000265515"/>
    </source>
</evidence>
<dbReference type="GO" id="GO:0016747">
    <property type="term" value="F:acyltransferase activity, transferring groups other than amino-acyl groups"/>
    <property type="evidence" value="ECO:0007669"/>
    <property type="project" value="TreeGrafter"/>
</dbReference>
<dbReference type="STRING" id="69332.A0A388KPC2"/>
<proteinExistence type="inferred from homology"/>
<organism evidence="4 5">
    <name type="scientific">Chara braunii</name>
    <name type="common">Braun's stonewort</name>
    <dbReference type="NCBI Taxonomy" id="69332"/>
    <lineage>
        <taxon>Eukaryota</taxon>
        <taxon>Viridiplantae</taxon>
        <taxon>Streptophyta</taxon>
        <taxon>Charophyceae</taxon>
        <taxon>Charales</taxon>
        <taxon>Characeae</taxon>
        <taxon>Chara</taxon>
    </lineage>
</organism>
<evidence type="ECO:0000313" key="4">
    <source>
        <dbReference type="EMBL" id="GBG71901.1"/>
    </source>
</evidence>
<comment type="similarity">
    <text evidence="1">Belongs to the plant acyltransferase family.</text>
</comment>
<comment type="caution">
    <text evidence="4">The sequence shown here is derived from an EMBL/GenBank/DDBJ whole genome shotgun (WGS) entry which is preliminary data.</text>
</comment>
<dbReference type="Gene3D" id="3.30.559.10">
    <property type="entry name" value="Chloramphenicol acetyltransferase-like domain"/>
    <property type="match status" value="2"/>
</dbReference>
<dbReference type="InterPro" id="IPR023213">
    <property type="entry name" value="CAT-like_dom_sf"/>
</dbReference>
<dbReference type="PANTHER" id="PTHR31642:SF310">
    <property type="entry name" value="FATTY ALCOHOL:CAFFEOYL-COA ACYLTRANSFERASE"/>
    <property type="match status" value="1"/>
</dbReference>
<keyword evidence="5" id="KW-1185">Reference proteome</keyword>
<dbReference type="Proteomes" id="UP000265515">
    <property type="component" value="Unassembled WGS sequence"/>
</dbReference>
<dbReference type="Gramene" id="GBG71901">
    <property type="protein sequence ID" value="GBG71901"/>
    <property type="gene ID" value="CBR_g10837"/>
</dbReference>
<dbReference type="Pfam" id="PF02458">
    <property type="entry name" value="Transferase"/>
    <property type="match status" value="1"/>
</dbReference>
<sequence>MQELEERVIVPSIPTDPHVQWLSNVDQVMLRIIMMTGYYYPGPDAAKMVDVDRLATSLSETLTLYPVLAGRLRMKDNGALEVECNDAGALLVMAMADGRLDEPSSGLSCHPHPISLPIDLRWAASALTASAKEREDRVGRTINRGDFIFLVKVTTFRCGGVSIVSAFHHAVADGRAMAEFMNSWAETMRRGIESSQKGRCLTDSPAKVSLPPIHDRALLKPRAPPRVQRPPTGLILAPPSAAPPPPHPSIAKPVSEGGLQSGLEAAAPKRVSSPPGLPDMSMHLRYFTEEELAALKRRAEEDRRGMTFEPLHSGAGDGGHGAGDDLGLEGETRVDVNSIFPIDPAAQRFTTNDVLMAHLWKCVTRARGLHVSKADEKEEDEGEGCADVSSACSDTWQSGEDGKLVRLGTAVDGRKRLRPCLPEGFFGNVVFWSCASAPAGQLVTESLGRTAQRIHRSVQEMVDDNLRDTIDWIEQQDDLTAIELSCRYFLGPDLVCSNWSRLPVYDCDFGWGPPVFVGLPPLRFDGFVVITAAGKKQQASGYGGGGLFVTICLRTEHMNNLKSDPHFIKRHT</sequence>
<evidence type="ECO:0000256" key="3">
    <source>
        <dbReference type="SAM" id="MobiDB-lite"/>
    </source>
</evidence>
<feature type="region of interest" description="Disordered" evidence="3">
    <location>
        <begin position="221"/>
        <end position="256"/>
    </location>
</feature>
<dbReference type="EMBL" id="BFEA01000155">
    <property type="protein sequence ID" value="GBG71901.1"/>
    <property type="molecule type" value="Genomic_DNA"/>
</dbReference>
<keyword evidence="2" id="KW-0808">Transferase</keyword>